<reference evidence="1 2" key="1">
    <citation type="journal article" date="2022" name="Hortic Res">
        <title>A haplotype resolved chromosomal level avocado genome allows analysis of novel avocado genes.</title>
        <authorList>
            <person name="Nath O."/>
            <person name="Fletcher S.J."/>
            <person name="Hayward A."/>
            <person name="Shaw L.M."/>
            <person name="Masouleh A.K."/>
            <person name="Furtado A."/>
            <person name="Henry R.J."/>
            <person name="Mitter N."/>
        </authorList>
    </citation>
    <scope>NUCLEOTIDE SEQUENCE [LARGE SCALE GENOMIC DNA]</scope>
    <source>
        <strain evidence="2">cv. Hass</strain>
    </source>
</reference>
<accession>A0ACC2M397</accession>
<dbReference type="EMBL" id="CM056813">
    <property type="protein sequence ID" value="KAJ8639943.1"/>
    <property type="molecule type" value="Genomic_DNA"/>
</dbReference>
<evidence type="ECO:0000313" key="2">
    <source>
        <dbReference type="Proteomes" id="UP001234297"/>
    </source>
</evidence>
<keyword evidence="2" id="KW-1185">Reference proteome</keyword>
<sequence>MPPKTRKGEGSSKDPSRPPATSKKLQPQPVPRQRRSRGRSGAASIEEFVVTQSGSSMREVTAPPQGVPPPEQPHQSKEHIRRSEKSFTKQGEASTLAKSQSHHQVNPYDDDEPLMEDIRAQNLVIQEKDELIRQLRQQLRERKRAPSPPPRHNQAPPSTEQDLWHVLNNNRRDRVYDEGLSSSHLNEGSKKQHQKPEDESDLKEWLDH</sequence>
<organism evidence="1 2">
    <name type="scientific">Persea americana</name>
    <name type="common">Avocado</name>
    <dbReference type="NCBI Taxonomy" id="3435"/>
    <lineage>
        <taxon>Eukaryota</taxon>
        <taxon>Viridiplantae</taxon>
        <taxon>Streptophyta</taxon>
        <taxon>Embryophyta</taxon>
        <taxon>Tracheophyta</taxon>
        <taxon>Spermatophyta</taxon>
        <taxon>Magnoliopsida</taxon>
        <taxon>Magnoliidae</taxon>
        <taxon>Laurales</taxon>
        <taxon>Lauraceae</taxon>
        <taxon>Persea</taxon>
    </lineage>
</organism>
<proteinExistence type="predicted"/>
<protein>
    <submittedName>
        <fullName evidence="1">Uncharacterized protein</fullName>
    </submittedName>
</protein>
<dbReference type="Proteomes" id="UP001234297">
    <property type="component" value="Chromosome 5"/>
</dbReference>
<comment type="caution">
    <text evidence="1">The sequence shown here is derived from an EMBL/GenBank/DDBJ whole genome shotgun (WGS) entry which is preliminary data.</text>
</comment>
<evidence type="ECO:0000313" key="1">
    <source>
        <dbReference type="EMBL" id="KAJ8639943.1"/>
    </source>
</evidence>
<name>A0ACC2M397_PERAE</name>
<gene>
    <name evidence="1" type="ORF">MRB53_016637</name>
</gene>